<dbReference type="EMBL" id="VIWT01000001">
    <property type="protein sequence ID" value="TWG00143.1"/>
    <property type="molecule type" value="Genomic_DNA"/>
</dbReference>
<name>A0A561ULA8_9ACTN</name>
<accession>A0A561ULA8</accession>
<dbReference type="RefSeq" id="WP_145906285.1">
    <property type="nucleotide sequence ID" value="NZ_BAAAMZ010000016.1"/>
</dbReference>
<comment type="caution">
    <text evidence="1">The sequence shown here is derived from an EMBL/GenBank/DDBJ whole genome shotgun (WGS) entry which is preliminary data.</text>
</comment>
<evidence type="ECO:0000313" key="2">
    <source>
        <dbReference type="Proteomes" id="UP000317940"/>
    </source>
</evidence>
<dbReference type="AlphaFoldDB" id="A0A561ULA8"/>
<dbReference type="Proteomes" id="UP000317940">
    <property type="component" value="Unassembled WGS sequence"/>
</dbReference>
<evidence type="ECO:0000313" key="1">
    <source>
        <dbReference type="EMBL" id="TWG00143.1"/>
    </source>
</evidence>
<reference evidence="1 2" key="1">
    <citation type="submission" date="2019-06" db="EMBL/GenBank/DDBJ databases">
        <title>Sequencing the genomes of 1000 actinobacteria strains.</title>
        <authorList>
            <person name="Klenk H.-P."/>
        </authorList>
    </citation>
    <scope>NUCLEOTIDE SEQUENCE [LARGE SCALE GENOMIC DNA]</scope>
    <source>
        <strain evidence="1 2">DSM 44826</strain>
    </source>
</reference>
<keyword evidence="2" id="KW-1185">Reference proteome</keyword>
<gene>
    <name evidence="1" type="ORF">FHX73_114012</name>
</gene>
<proteinExistence type="predicted"/>
<protein>
    <submittedName>
        <fullName evidence="1">Uncharacterized protein</fullName>
    </submittedName>
</protein>
<organism evidence="1 2">
    <name type="scientific">Kitasatospora viridis</name>
    <dbReference type="NCBI Taxonomy" id="281105"/>
    <lineage>
        <taxon>Bacteria</taxon>
        <taxon>Bacillati</taxon>
        <taxon>Actinomycetota</taxon>
        <taxon>Actinomycetes</taxon>
        <taxon>Kitasatosporales</taxon>
        <taxon>Streptomycetaceae</taxon>
        <taxon>Kitasatospora</taxon>
    </lineage>
</organism>
<sequence>MPPSRLQVLIADQRREAEHALTQLTLGLQGVGVTLPSLGLDHPSPFTGTTLIELGAVRPDVALQLADVLLRAAAADR</sequence>